<dbReference type="Proteomes" id="UP000620046">
    <property type="component" value="Unassembled WGS sequence"/>
</dbReference>
<evidence type="ECO:0000313" key="2">
    <source>
        <dbReference type="EMBL" id="GGA39583.1"/>
    </source>
</evidence>
<proteinExistence type="predicted"/>
<name>A0ABQ1G9Y3_9GAMM</name>
<sequence length="100" mass="11688">MPPHRKDWAEAMLNEMAYVKSRRAAWHWLLGCTLFAIRERASYELGGVFMNRRIFKFLFGLSAASVIAVTGVYAIQKPYQRERILLFVFHGCTKYSCTRH</sequence>
<accession>A0ABQ1G9Y3</accession>
<protein>
    <submittedName>
        <fullName evidence="2">Uncharacterized protein</fullName>
    </submittedName>
</protein>
<keyword evidence="1" id="KW-0812">Transmembrane</keyword>
<comment type="caution">
    <text evidence="2">The sequence shown here is derived from an EMBL/GenBank/DDBJ whole genome shotgun (WGS) entry which is preliminary data.</text>
</comment>
<feature type="transmembrane region" description="Helical" evidence="1">
    <location>
        <begin position="54"/>
        <end position="75"/>
    </location>
</feature>
<keyword evidence="3" id="KW-1185">Reference proteome</keyword>
<gene>
    <name evidence="2" type="ORF">GCM10010981_31020</name>
</gene>
<reference evidence="3" key="1">
    <citation type="journal article" date="2019" name="Int. J. Syst. Evol. Microbiol.">
        <title>The Global Catalogue of Microorganisms (GCM) 10K type strain sequencing project: providing services to taxonomists for standard genome sequencing and annotation.</title>
        <authorList>
            <consortium name="The Broad Institute Genomics Platform"/>
            <consortium name="The Broad Institute Genome Sequencing Center for Infectious Disease"/>
            <person name="Wu L."/>
            <person name="Ma J."/>
        </authorList>
    </citation>
    <scope>NUCLEOTIDE SEQUENCE [LARGE SCALE GENOMIC DNA]</scope>
    <source>
        <strain evidence="3">CGMCC 1.15439</strain>
    </source>
</reference>
<dbReference type="EMBL" id="BMJA01000002">
    <property type="protein sequence ID" value="GGA39583.1"/>
    <property type="molecule type" value="Genomic_DNA"/>
</dbReference>
<organism evidence="2 3">
    <name type="scientific">Dyella nitratireducens</name>
    <dbReference type="NCBI Taxonomy" id="1849580"/>
    <lineage>
        <taxon>Bacteria</taxon>
        <taxon>Pseudomonadati</taxon>
        <taxon>Pseudomonadota</taxon>
        <taxon>Gammaproteobacteria</taxon>
        <taxon>Lysobacterales</taxon>
        <taxon>Rhodanobacteraceae</taxon>
        <taxon>Dyella</taxon>
    </lineage>
</organism>
<keyword evidence="1" id="KW-0472">Membrane</keyword>
<keyword evidence="1" id="KW-1133">Transmembrane helix</keyword>
<evidence type="ECO:0000256" key="1">
    <source>
        <dbReference type="SAM" id="Phobius"/>
    </source>
</evidence>
<evidence type="ECO:0000313" key="3">
    <source>
        <dbReference type="Proteomes" id="UP000620046"/>
    </source>
</evidence>